<protein>
    <submittedName>
        <fullName evidence="2">Uncharacterized protein</fullName>
    </submittedName>
</protein>
<dbReference type="EMBL" id="CP039354">
    <property type="protein sequence ID" value="QCE11233.1"/>
    <property type="molecule type" value="Genomic_DNA"/>
</dbReference>
<accession>A0A4D6NBL8</accession>
<evidence type="ECO:0000256" key="1">
    <source>
        <dbReference type="SAM" id="MobiDB-lite"/>
    </source>
</evidence>
<organism evidence="2 3">
    <name type="scientific">Vigna unguiculata</name>
    <name type="common">Cowpea</name>
    <dbReference type="NCBI Taxonomy" id="3917"/>
    <lineage>
        <taxon>Eukaryota</taxon>
        <taxon>Viridiplantae</taxon>
        <taxon>Streptophyta</taxon>
        <taxon>Embryophyta</taxon>
        <taxon>Tracheophyta</taxon>
        <taxon>Spermatophyta</taxon>
        <taxon>Magnoliopsida</taxon>
        <taxon>eudicotyledons</taxon>
        <taxon>Gunneridae</taxon>
        <taxon>Pentapetalae</taxon>
        <taxon>rosids</taxon>
        <taxon>fabids</taxon>
        <taxon>Fabales</taxon>
        <taxon>Fabaceae</taxon>
        <taxon>Papilionoideae</taxon>
        <taxon>50 kb inversion clade</taxon>
        <taxon>NPAAA clade</taxon>
        <taxon>indigoferoid/millettioid clade</taxon>
        <taxon>Phaseoleae</taxon>
        <taxon>Vigna</taxon>
    </lineage>
</organism>
<dbReference type="AlphaFoldDB" id="A0A4D6NBL8"/>
<evidence type="ECO:0000313" key="3">
    <source>
        <dbReference type="Proteomes" id="UP000501690"/>
    </source>
</evidence>
<feature type="compositionally biased region" description="Polar residues" evidence="1">
    <location>
        <begin position="30"/>
        <end position="44"/>
    </location>
</feature>
<evidence type="ECO:0000313" key="2">
    <source>
        <dbReference type="EMBL" id="QCE11233.1"/>
    </source>
</evidence>
<feature type="region of interest" description="Disordered" evidence="1">
    <location>
        <begin position="1"/>
        <end position="48"/>
    </location>
</feature>
<gene>
    <name evidence="2" type="ORF">DEO72_LG10g2466</name>
</gene>
<proteinExistence type="predicted"/>
<dbReference type="Proteomes" id="UP000501690">
    <property type="component" value="Linkage Group LG10"/>
</dbReference>
<name>A0A4D6NBL8_VIGUN</name>
<keyword evidence="3" id="KW-1185">Reference proteome</keyword>
<reference evidence="2 3" key="1">
    <citation type="submission" date="2019-04" db="EMBL/GenBank/DDBJ databases">
        <title>An improved genome assembly and genetic linkage map for asparagus bean, Vigna unguiculata ssp. sesquipedialis.</title>
        <authorList>
            <person name="Xia Q."/>
            <person name="Zhang R."/>
            <person name="Dong Y."/>
        </authorList>
    </citation>
    <scope>NUCLEOTIDE SEQUENCE [LARGE SCALE GENOMIC DNA]</scope>
    <source>
        <tissue evidence="2">Leaf</tissue>
    </source>
</reference>
<sequence length="88" mass="9485">MVQASEGSDGWTTDGESVGQDYERDRLVGWTTSEEVRGSTTSSEAKMKLHTTHKGYESAGSPYLFVCGDDQITCYPGVDDDVGEPSDA</sequence>